<gene>
    <name evidence="2" type="ORF">TIFTF001_015767</name>
</gene>
<dbReference type="InterPro" id="IPR029058">
    <property type="entry name" value="AB_hydrolase_fold"/>
</dbReference>
<dbReference type="Pfam" id="PF01738">
    <property type="entry name" value="DLH"/>
    <property type="match status" value="1"/>
</dbReference>
<dbReference type="PANTHER" id="PTHR17630">
    <property type="entry name" value="DIENELACTONE HYDROLASE"/>
    <property type="match status" value="1"/>
</dbReference>
<sequence>MSSPQCCSNPPILNSSSGEGHVEKLGVLDSYVSGSPNSKLAVILVSDIFGYEPPQFRELADKIAAAGFFVVVPDFFHGDPYPNDDFSGVAIWLKEHGTDKGFEEAKPLIEDLKSRGFSAMGAAGFCWGAKVVIDLAKFDNFIRAAALLHPALVTADDFKGVKVPVAVLGAEIDISAPPELVKQFEEVLNVKPEIDSFVKIYPGTEHGWTLRYDVTDEAAVKHAEESHKDLLEWFTKHVK</sequence>
<dbReference type="Gene3D" id="3.40.50.1820">
    <property type="entry name" value="alpha/beta hydrolase"/>
    <property type="match status" value="1"/>
</dbReference>
<dbReference type="InterPro" id="IPR002925">
    <property type="entry name" value="Dienelactn_hydro"/>
</dbReference>
<dbReference type="SUPFAM" id="SSF53474">
    <property type="entry name" value="alpha/beta-Hydrolases"/>
    <property type="match status" value="1"/>
</dbReference>
<keyword evidence="3" id="KW-1185">Reference proteome</keyword>
<organism evidence="2 3">
    <name type="scientific">Ficus carica</name>
    <name type="common">Common fig</name>
    <dbReference type="NCBI Taxonomy" id="3494"/>
    <lineage>
        <taxon>Eukaryota</taxon>
        <taxon>Viridiplantae</taxon>
        <taxon>Streptophyta</taxon>
        <taxon>Embryophyta</taxon>
        <taxon>Tracheophyta</taxon>
        <taxon>Spermatophyta</taxon>
        <taxon>Magnoliopsida</taxon>
        <taxon>eudicotyledons</taxon>
        <taxon>Gunneridae</taxon>
        <taxon>Pentapetalae</taxon>
        <taxon>rosids</taxon>
        <taxon>fabids</taxon>
        <taxon>Rosales</taxon>
        <taxon>Moraceae</taxon>
        <taxon>Ficeae</taxon>
        <taxon>Ficus</taxon>
    </lineage>
</organism>
<reference evidence="2" key="1">
    <citation type="submission" date="2023-07" db="EMBL/GenBank/DDBJ databases">
        <title>draft genome sequence of fig (Ficus carica).</title>
        <authorList>
            <person name="Takahashi T."/>
            <person name="Nishimura K."/>
        </authorList>
    </citation>
    <scope>NUCLEOTIDE SEQUENCE</scope>
</reference>
<dbReference type="EMBL" id="BTGU01000023">
    <property type="protein sequence ID" value="GMN46576.1"/>
    <property type="molecule type" value="Genomic_DNA"/>
</dbReference>
<dbReference type="GO" id="GO:0016787">
    <property type="term" value="F:hydrolase activity"/>
    <property type="evidence" value="ECO:0007669"/>
    <property type="project" value="InterPro"/>
</dbReference>
<dbReference type="Gramene" id="FCD_00018880-RA">
    <property type="protein sequence ID" value="FCD_00018880-RA:cds"/>
    <property type="gene ID" value="FCD_00018880"/>
</dbReference>
<evidence type="ECO:0000313" key="2">
    <source>
        <dbReference type="EMBL" id="GMN46576.1"/>
    </source>
</evidence>
<dbReference type="PANTHER" id="PTHR17630:SF97">
    <property type="entry name" value="ENDO-1,31,4-BETA-D-GLUCANASE-LIKE"/>
    <property type="match status" value="1"/>
</dbReference>
<name>A0AA88AM28_FICCA</name>
<evidence type="ECO:0000259" key="1">
    <source>
        <dbReference type="Pfam" id="PF01738"/>
    </source>
</evidence>
<dbReference type="AlphaFoldDB" id="A0AA88AM28"/>
<comment type="caution">
    <text evidence="2">The sequence shown here is derived from an EMBL/GenBank/DDBJ whole genome shotgun (WGS) entry which is preliminary data.</text>
</comment>
<dbReference type="Proteomes" id="UP001187192">
    <property type="component" value="Unassembled WGS sequence"/>
</dbReference>
<evidence type="ECO:0000313" key="3">
    <source>
        <dbReference type="Proteomes" id="UP001187192"/>
    </source>
</evidence>
<accession>A0AA88AM28</accession>
<feature type="domain" description="Dienelactone hydrolase" evidence="1">
    <location>
        <begin position="29"/>
        <end position="237"/>
    </location>
</feature>
<proteinExistence type="predicted"/>
<protein>
    <recommendedName>
        <fullName evidence="1">Dienelactone hydrolase domain-containing protein</fullName>
    </recommendedName>
</protein>